<keyword evidence="2" id="KW-1185">Reference proteome</keyword>
<organism evidence="1 2">
    <name type="scientific">Eleutherodactylus coqui</name>
    <name type="common">Puerto Rican coqui</name>
    <dbReference type="NCBI Taxonomy" id="57060"/>
    <lineage>
        <taxon>Eukaryota</taxon>
        <taxon>Metazoa</taxon>
        <taxon>Chordata</taxon>
        <taxon>Craniata</taxon>
        <taxon>Vertebrata</taxon>
        <taxon>Euteleostomi</taxon>
        <taxon>Amphibia</taxon>
        <taxon>Batrachia</taxon>
        <taxon>Anura</taxon>
        <taxon>Neobatrachia</taxon>
        <taxon>Hyloidea</taxon>
        <taxon>Eleutherodactylidae</taxon>
        <taxon>Eleutherodactylinae</taxon>
        <taxon>Eleutherodactylus</taxon>
        <taxon>Eleutherodactylus</taxon>
    </lineage>
</organism>
<comment type="caution">
    <text evidence="1">The sequence shown here is derived from an EMBL/GenBank/DDBJ whole genome shotgun (WGS) entry which is preliminary data.</text>
</comment>
<dbReference type="EMBL" id="WNTK01000012">
    <property type="protein sequence ID" value="KAG9475666.1"/>
    <property type="molecule type" value="Genomic_DNA"/>
</dbReference>
<proteinExistence type="predicted"/>
<evidence type="ECO:0000313" key="1">
    <source>
        <dbReference type="EMBL" id="KAG9475666.1"/>
    </source>
</evidence>
<dbReference type="Proteomes" id="UP000770717">
    <property type="component" value="Unassembled WGS sequence"/>
</dbReference>
<reference evidence="1" key="1">
    <citation type="thesis" date="2020" institute="ProQuest LLC" country="789 East Eisenhower Parkway, Ann Arbor, MI, USA">
        <title>Comparative Genomics and Chromosome Evolution.</title>
        <authorList>
            <person name="Mudd A.B."/>
        </authorList>
    </citation>
    <scope>NUCLEOTIDE SEQUENCE</scope>
    <source>
        <strain evidence="1">HN-11 Male</strain>
        <tissue evidence="1">Kidney and liver</tissue>
    </source>
</reference>
<protein>
    <submittedName>
        <fullName evidence="1">Uncharacterized protein</fullName>
    </submittedName>
</protein>
<evidence type="ECO:0000313" key="2">
    <source>
        <dbReference type="Proteomes" id="UP000770717"/>
    </source>
</evidence>
<gene>
    <name evidence="1" type="ORF">GDO78_003850</name>
</gene>
<dbReference type="AlphaFoldDB" id="A0A8J6EVD1"/>
<accession>A0A8J6EVD1</accession>
<sequence>MTPAHAHANFGTHSRYLWVFECVYFFILTREAHQKVVQKITLIESMGLGLMGSTISHNVEVPLRDFHHQTFGSATEINIVVLRMLIQSRNL</sequence>
<name>A0A8J6EVD1_ELECQ</name>